<feature type="region of interest" description="Disordered" evidence="1">
    <location>
        <begin position="1"/>
        <end position="26"/>
    </location>
</feature>
<dbReference type="Proteomes" id="UP001549110">
    <property type="component" value="Unassembled WGS sequence"/>
</dbReference>
<gene>
    <name evidence="4" type="ORF">ABID41_003552</name>
</gene>
<evidence type="ECO:0000256" key="1">
    <source>
        <dbReference type="SAM" id="MobiDB-lite"/>
    </source>
</evidence>
<dbReference type="CDD" id="cd00093">
    <property type="entry name" value="HTH_XRE"/>
    <property type="match status" value="1"/>
</dbReference>
<dbReference type="PANTHER" id="PTHR34475:SF1">
    <property type="entry name" value="CYTOSKELETON PROTEIN RODZ"/>
    <property type="match status" value="1"/>
</dbReference>
<dbReference type="RefSeq" id="WP_354298323.1">
    <property type="nucleotide sequence ID" value="NZ_JBEPLU010000003.1"/>
</dbReference>
<feature type="transmembrane region" description="Helical" evidence="2">
    <location>
        <begin position="130"/>
        <end position="150"/>
    </location>
</feature>
<organism evidence="4 5">
    <name type="scientific">Phenylobacterium koreense</name>
    <dbReference type="NCBI Taxonomy" id="266125"/>
    <lineage>
        <taxon>Bacteria</taxon>
        <taxon>Pseudomonadati</taxon>
        <taxon>Pseudomonadota</taxon>
        <taxon>Alphaproteobacteria</taxon>
        <taxon>Caulobacterales</taxon>
        <taxon>Caulobacteraceae</taxon>
        <taxon>Phenylobacterium</taxon>
    </lineage>
</organism>
<reference evidence="4 5" key="1">
    <citation type="submission" date="2024-06" db="EMBL/GenBank/DDBJ databases">
        <title>Genomic Encyclopedia of Type Strains, Phase IV (KMG-IV): sequencing the most valuable type-strain genomes for metagenomic binning, comparative biology and taxonomic classification.</title>
        <authorList>
            <person name="Goeker M."/>
        </authorList>
    </citation>
    <scope>NUCLEOTIDE SEQUENCE [LARGE SCALE GENOMIC DNA]</scope>
    <source>
        <strain evidence="4 5">DSM 17809</strain>
    </source>
</reference>
<protein>
    <submittedName>
        <fullName evidence="4">Cytoskeletal protein RodZ</fullName>
    </submittedName>
</protein>
<dbReference type="InterPro" id="IPR050400">
    <property type="entry name" value="Bact_Cytoskel_RodZ"/>
</dbReference>
<dbReference type="SUPFAM" id="SSF47413">
    <property type="entry name" value="lambda repressor-like DNA-binding domains"/>
    <property type="match status" value="1"/>
</dbReference>
<dbReference type="Pfam" id="PF13413">
    <property type="entry name" value="HTH_25"/>
    <property type="match status" value="1"/>
</dbReference>
<keyword evidence="5" id="KW-1185">Reference proteome</keyword>
<evidence type="ECO:0000313" key="5">
    <source>
        <dbReference type="Proteomes" id="UP001549110"/>
    </source>
</evidence>
<proteinExistence type="predicted"/>
<dbReference type="EMBL" id="JBEPLU010000003">
    <property type="protein sequence ID" value="MET3528413.1"/>
    <property type="molecule type" value="Genomic_DNA"/>
</dbReference>
<dbReference type="Gene3D" id="1.10.260.40">
    <property type="entry name" value="lambda repressor-like DNA-binding domains"/>
    <property type="match status" value="1"/>
</dbReference>
<comment type="caution">
    <text evidence="4">The sequence shown here is derived from an EMBL/GenBank/DDBJ whole genome shotgun (WGS) entry which is preliminary data.</text>
</comment>
<keyword evidence="2" id="KW-1133">Transmembrane helix</keyword>
<dbReference type="InterPro" id="IPR010982">
    <property type="entry name" value="Lambda_DNA-bd_dom_sf"/>
</dbReference>
<sequence length="332" mass="34344">MPLDTGGVTSLDFRNDRDRKAGRRNIPTPTIDAAPDIGAALRAVREFKGLNLQDLADSTRIRRSYLAAIEEMRIEELPSRPFTIGYIRAYAAALGLDGDAAVERFRRDEPTPDTALRAPIGVEEGKDPRLTMVIGGGLLVIAAIVLWNVAQRAMTQDAPPPHTAPASAMAKAKLAAPAGPVALGAPLPAPVESTTPTPYETPGLDIATAAGGSSDAVEAAKAAAAAAPKTEPALPAQPLPPIFVAGAAIYGAPPHTSTVTLQARKGASLIVRGDSGAVYFARQLSMGEAYRVPNLKGLHLEVSDPAAFQVFVAGESKGLMPAAITTAAKLAG</sequence>
<keyword evidence="2" id="KW-0472">Membrane</keyword>
<evidence type="ECO:0000259" key="3">
    <source>
        <dbReference type="PROSITE" id="PS50943"/>
    </source>
</evidence>
<keyword evidence="2" id="KW-0812">Transmembrane</keyword>
<accession>A0ABV2EMX5</accession>
<name>A0ABV2EMX5_9CAUL</name>
<dbReference type="SMART" id="SM00530">
    <property type="entry name" value="HTH_XRE"/>
    <property type="match status" value="1"/>
</dbReference>
<dbReference type="PANTHER" id="PTHR34475">
    <property type="match status" value="1"/>
</dbReference>
<dbReference type="PROSITE" id="PS50943">
    <property type="entry name" value="HTH_CROC1"/>
    <property type="match status" value="1"/>
</dbReference>
<evidence type="ECO:0000256" key="2">
    <source>
        <dbReference type="SAM" id="Phobius"/>
    </source>
</evidence>
<dbReference type="InterPro" id="IPR001387">
    <property type="entry name" value="Cro/C1-type_HTH"/>
</dbReference>
<feature type="domain" description="HTH cro/C1-type" evidence="3">
    <location>
        <begin position="41"/>
        <end position="70"/>
    </location>
</feature>
<evidence type="ECO:0000313" key="4">
    <source>
        <dbReference type="EMBL" id="MET3528413.1"/>
    </source>
</evidence>